<dbReference type="InterPro" id="IPR011757">
    <property type="entry name" value="Lytic_transglycosylase_MltB"/>
</dbReference>
<evidence type="ECO:0000259" key="3">
    <source>
        <dbReference type="Pfam" id="PF13406"/>
    </source>
</evidence>
<dbReference type="NCBIfam" id="TIGR02282">
    <property type="entry name" value="MltB"/>
    <property type="match status" value="1"/>
</dbReference>
<dbReference type="EMBL" id="WWCM01000007">
    <property type="protein sequence ID" value="MYM40095.1"/>
    <property type="molecule type" value="Genomic_DNA"/>
</dbReference>
<reference evidence="4 5" key="1">
    <citation type="submission" date="2019-12" db="EMBL/GenBank/DDBJ databases">
        <title>Novel species isolated from a subtropical stream in China.</title>
        <authorList>
            <person name="Lu H."/>
        </authorList>
    </citation>
    <scope>NUCLEOTIDE SEQUENCE [LARGE SCALE GENOMIC DNA]</scope>
    <source>
        <strain evidence="4 5">CY13W</strain>
    </source>
</reference>
<dbReference type="CDD" id="cd13399">
    <property type="entry name" value="Slt35-like"/>
    <property type="match status" value="1"/>
</dbReference>
<dbReference type="InterPro" id="IPR023346">
    <property type="entry name" value="Lysozyme-like_dom_sf"/>
</dbReference>
<keyword evidence="5" id="KW-1185">Reference proteome</keyword>
<dbReference type="InterPro" id="IPR043426">
    <property type="entry name" value="MltB-like"/>
</dbReference>
<proteinExistence type="predicted"/>
<organism evidence="4 5">
    <name type="scientific">Duganella qianjiadongensis</name>
    <dbReference type="NCBI Taxonomy" id="2692176"/>
    <lineage>
        <taxon>Bacteria</taxon>
        <taxon>Pseudomonadati</taxon>
        <taxon>Pseudomonadota</taxon>
        <taxon>Betaproteobacteria</taxon>
        <taxon>Burkholderiales</taxon>
        <taxon>Oxalobacteraceae</taxon>
        <taxon>Telluria group</taxon>
        <taxon>Duganella</taxon>
    </lineage>
</organism>
<dbReference type="Proteomes" id="UP000478090">
    <property type="component" value="Unassembled WGS sequence"/>
</dbReference>
<evidence type="ECO:0000256" key="1">
    <source>
        <dbReference type="SAM" id="MobiDB-lite"/>
    </source>
</evidence>
<dbReference type="PANTHER" id="PTHR30163:SF9">
    <property type="entry name" value="MEMBRANE-BOUND LYTIC MUREIN TRANSGLYCOSYLASE B"/>
    <property type="match status" value="1"/>
</dbReference>
<dbReference type="InterPro" id="IPR031304">
    <property type="entry name" value="SLT_2"/>
</dbReference>
<dbReference type="Gene3D" id="1.10.530.10">
    <property type="match status" value="1"/>
</dbReference>
<dbReference type="Gene3D" id="1.10.8.350">
    <property type="entry name" value="Bacterial muramidase"/>
    <property type="match status" value="1"/>
</dbReference>
<feature type="compositionally biased region" description="Basic residues" evidence="1">
    <location>
        <begin position="30"/>
        <end position="48"/>
    </location>
</feature>
<feature type="chain" id="PRO_5045184843" evidence="2">
    <location>
        <begin position="25"/>
        <end position="373"/>
    </location>
</feature>
<sequence length="373" mass="41378">MSIKPLITTLLLGLSITLLGNAGAATSPHKNTKASKAAAHKKKTSKKKTPAVDYEGEFVNFGDWQEVSSYLDEVAARNHWERSELNQLMAQVRFVDSAVQLIKPAPPGKPKNWQAYRQLFIEPVRINAGLKFWNDNRDALERAEAQYGVPAEVIVGIIGVETVYGRNTGRFRVLDALTTLAFAYPETPTRTERMAFFRRELEATLQYARKNKLDPLSLRGSFAGAIGMPQFMPSNVMKYAVDFDGDGQIDLLNSPADAIGSVAAFLVAHGWQRELNGAMVYPATVSPNLAWERMLNQGLVASYAWNELKAAGVSTAEIPAENTKYGLVDLQNGAEPTEYWLANGNFFAVTQYNRSYFYAMSVLELGRAIKQLR</sequence>
<comment type="caution">
    <text evidence="4">The sequence shown here is derived from an EMBL/GenBank/DDBJ whole genome shotgun (WGS) entry which is preliminary data.</text>
</comment>
<evidence type="ECO:0000313" key="4">
    <source>
        <dbReference type="EMBL" id="MYM40095.1"/>
    </source>
</evidence>
<evidence type="ECO:0000256" key="2">
    <source>
        <dbReference type="SAM" id="SignalP"/>
    </source>
</evidence>
<dbReference type="Pfam" id="PF13406">
    <property type="entry name" value="SLT_2"/>
    <property type="match status" value="1"/>
</dbReference>
<feature type="signal peptide" evidence="2">
    <location>
        <begin position="1"/>
        <end position="24"/>
    </location>
</feature>
<dbReference type="RefSeq" id="WP_161039450.1">
    <property type="nucleotide sequence ID" value="NZ_WWCM01000007.1"/>
</dbReference>
<feature type="domain" description="Transglycosylase SLT" evidence="3">
    <location>
        <begin position="67"/>
        <end position="366"/>
    </location>
</feature>
<dbReference type="PANTHER" id="PTHR30163">
    <property type="entry name" value="MEMBRANE-BOUND LYTIC MUREIN TRANSGLYCOSYLASE B"/>
    <property type="match status" value="1"/>
</dbReference>
<feature type="region of interest" description="Disordered" evidence="1">
    <location>
        <begin position="24"/>
        <end position="48"/>
    </location>
</feature>
<gene>
    <name evidence="4" type="primary">mltB</name>
    <name evidence="4" type="ORF">GTP27_12230</name>
</gene>
<keyword evidence="2" id="KW-0732">Signal</keyword>
<accession>A0ABW9VMD5</accession>
<dbReference type="SUPFAM" id="SSF53955">
    <property type="entry name" value="Lysozyme-like"/>
    <property type="match status" value="1"/>
</dbReference>
<name>A0ABW9VMD5_9BURK</name>
<evidence type="ECO:0000313" key="5">
    <source>
        <dbReference type="Proteomes" id="UP000478090"/>
    </source>
</evidence>
<protein>
    <submittedName>
        <fullName evidence="4">Lytic murein transglycosylase B</fullName>
    </submittedName>
</protein>